<dbReference type="Pfam" id="PF03171">
    <property type="entry name" value="2OG-FeII_Oxy"/>
    <property type="match status" value="1"/>
</dbReference>
<name>W9RRM0_9ROSA</name>
<reference evidence="3" key="1">
    <citation type="submission" date="2013-01" db="EMBL/GenBank/DDBJ databases">
        <title>Draft Genome Sequence of a Mulberry Tree, Morus notabilis C.K. Schneid.</title>
        <authorList>
            <person name="He N."/>
            <person name="Zhao S."/>
        </authorList>
    </citation>
    <scope>NUCLEOTIDE SEQUENCE</scope>
</reference>
<dbReference type="InterPro" id="IPR050231">
    <property type="entry name" value="Iron_ascorbate_oxido_reductase"/>
</dbReference>
<evidence type="ECO:0000259" key="1">
    <source>
        <dbReference type="PROSITE" id="PS51471"/>
    </source>
</evidence>
<dbReference type="SUPFAM" id="SSF51197">
    <property type="entry name" value="Clavaminate synthase-like"/>
    <property type="match status" value="1"/>
</dbReference>
<dbReference type="AlphaFoldDB" id="W9RRM0"/>
<dbReference type="OrthoDB" id="288590at2759"/>
<dbReference type="InterPro" id="IPR005123">
    <property type="entry name" value="Oxoglu/Fe-dep_dioxygenase_dom"/>
</dbReference>
<dbReference type="Proteomes" id="UP000030645">
    <property type="component" value="Unassembled WGS sequence"/>
</dbReference>
<keyword evidence="2" id="KW-0223">Dioxygenase</keyword>
<accession>W9RRM0</accession>
<dbReference type="KEGG" id="mnt:21395138"/>
<dbReference type="STRING" id="981085.W9RRM0"/>
<dbReference type="PROSITE" id="PS51471">
    <property type="entry name" value="FE2OG_OXY"/>
    <property type="match status" value="1"/>
</dbReference>
<dbReference type="eggNOG" id="KOG0143">
    <property type="taxonomic scope" value="Eukaryota"/>
</dbReference>
<gene>
    <name evidence="2" type="ORF">L484_011899</name>
</gene>
<sequence length="182" mass="20907">MERFAKAASDLVKTLVEILAQDLGVQFTYFQDNCPPNSSYLRMNRYPPCPYSSSKLVFGLIPHTDTDFLSVVYEDQIGGLQLLKDGRWFRVKPNPEALVINIGDLFEALSNGVYKSVRHQVVATQFERFSAAYFFCPSDESMVESYSQPGIYRKFSFKEYKQQNKKDVQDIGEKVGLQRFLL</sequence>
<keyword evidence="3" id="KW-1185">Reference proteome</keyword>
<dbReference type="PANTHER" id="PTHR47990">
    <property type="entry name" value="2-OXOGLUTARATE (2OG) AND FE(II)-DEPENDENT OXYGENASE SUPERFAMILY PROTEIN-RELATED"/>
    <property type="match status" value="1"/>
</dbReference>
<dbReference type="Gene3D" id="2.60.120.330">
    <property type="entry name" value="B-lactam Antibiotic, Isopenicillin N Synthase, Chain"/>
    <property type="match status" value="1"/>
</dbReference>
<evidence type="ECO:0000313" key="3">
    <source>
        <dbReference type="Proteomes" id="UP000030645"/>
    </source>
</evidence>
<dbReference type="EMBL" id="KE345517">
    <property type="protein sequence ID" value="EXC05110.1"/>
    <property type="molecule type" value="Genomic_DNA"/>
</dbReference>
<dbReference type="GO" id="GO:0051213">
    <property type="term" value="F:dioxygenase activity"/>
    <property type="evidence" value="ECO:0007669"/>
    <property type="project" value="UniProtKB-KW"/>
</dbReference>
<feature type="domain" description="Fe2OG dioxygenase" evidence="1">
    <location>
        <begin position="37"/>
        <end position="137"/>
    </location>
</feature>
<proteinExistence type="predicted"/>
<dbReference type="InterPro" id="IPR027443">
    <property type="entry name" value="IPNS-like_sf"/>
</dbReference>
<organism evidence="2 3">
    <name type="scientific">Morus notabilis</name>
    <dbReference type="NCBI Taxonomy" id="981085"/>
    <lineage>
        <taxon>Eukaryota</taxon>
        <taxon>Viridiplantae</taxon>
        <taxon>Streptophyta</taxon>
        <taxon>Embryophyta</taxon>
        <taxon>Tracheophyta</taxon>
        <taxon>Spermatophyta</taxon>
        <taxon>Magnoliopsida</taxon>
        <taxon>eudicotyledons</taxon>
        <taxon>Gunneridae</taxon>
        <taxon>Pentapetalae</taxon>
        <taxon>rosids</taxon>
        <taxon>fabids</taxon>
        <taxon>Rosales</taxon>
        <taxon>Moraceae</taxon>
        <taxon>Moreae</taxon>
        <taxon>Morus</taxon>
    </lineage>
</organism>
<evidence type="ECO:0000313" key="2">
    <source>
        <dbReference type="EMBL" id="EXC05110.1"/>
    </source>
</evidence>
<protein>
    <submittedName>
        <fullName evidence="2">Gibberellin 2-beta-dioxygenase 8</fullName>
    </submittedName>
</protein>
<dbReference type="InterPro" id="IPR044861">
    <property type="entry name" value="IPNS-like_FE2OG_OXY"/>
</dbReference>
<keyword evidence="2" id="KW-0560">Oxidoreductase</keyword>